<dbReference type="Gene3D" id="1.10.600.10">
    <property type="entry name" value="Farnesyl Diphosphate Synthase"/>
    <property type="match status" value="1"/>
</dbReference>
<dbReference type="GO" id="GO:0046872">
    <property type="term" value="F:metal ion binding"/>
    <property type="evidence" value="ECO:0007669"/>
    <property type="project" value="UniProtKB-KW"/>
</dbReference>
<keyword evidence="7" id="KW-0460">Magnesium</keyword>
<comment type="catalytic activity">
    <reaction evidence="11">
        <text>isopentenyl diphosphate + (2E)-geranyl diphosphate = (2E,6E)-farnesyl diphosphate + diphosphate</text>
        <dbReference type="Rhea" id="RHEA:19361"/>
        <dbReference type="ChEBI" id="CHEBI:33019"/>
        <dbReference type="ChEBI" id="CHEBI:58057"/>
        <dbReference type="ChEBI" id="CHEBI:128769"/>
        <dbReference type="ChEBI" id="CHEBI:175763"/>
        <dbReference type="EC" id="2.5.1.10"/>
    </reaction>
</comment>
<sequence>MNSKPEFQQFLTEQINILEARFPLLLNPLKSPDILKESMLYSLNAGGKRIRPVLLLSVLHAAGKPLEAGYRTAAALELIHTYSLIHDDLPAMDDDDLRRGKPTNHKVYGEDIAILAGDGLLTHSFNLISKDEHLSADLKVALIADITDAAGPEGMVGGQVSDMQGEGKELTAEELEAIHHRKTGDLLSVSLMAGGKIAGLNEEDNKYLSLLGKHLGLAFQIKDDLLDIEGTVEEIGKPVGSDAGNDKNTYPSLLGLDGAKKKLDIHLNEARMNLQRIRHFNPVVLDGLITYIGERKG</sequence>
<dbReference type="SFLD" id="SFLDG01017">
    <property type="entry name" value="Polyprenyl_Transferase_Like"/>
    <property type="match status" value="1"/>
</dbReference>
<dbReference type="SFLD" id="SFLDS00005">
    <property type="entry name" value="Isoprenoid_Synthase_Type_I"/>
    <property type="match status" value="1"/>
</dbReference>
<evidence type="ECO:0000256" key="8">
    <source>
        <dbReference type="ARBA" id="ARBA00023229"/>
    </source>
</evidence>
<evidence type="ECO:0000313" key="13">
    <source>
        <dbReference type="EMBL" id="ADH99770.1"/>
    </source>
</evidence>
<evidence type="ECO:0000313" key="14">
    <source>
        <dbReference type="Proteomes" id="UP000000271"/>
    </source>
</evidence>
<dbReference type="PANTHER" id="PTHR43281:SF1">
    <property type="entry name" value="FARNESYL DIPHOSPHATE SYNTHASE"/>
    <property type="match status" value="1"/>
</dbReference>
<dbReference type="GO" id="GO:0005737">
    <property type="term" value="C:cytoplasm"/>
    <property type="evidence" value="ECO:0007669"/>
    <property type="project" value="UniProtKB-ARBA"/>
</dbReference>
<reference evidence="13" key="1">
    <citation type="submission" date="2009-10" db="EMBL/GenBank/DDBJ databases">
        <title>Complete sequence of Bacillus selenitireducens MLS10.</title>
        <authorList>
            <consortium name="US DOE Joint Genome Institute"/>
            <person name="Lucas S."/>
            <person name="Copeland A."/>
            <person name="Lapidus A."/>
            <person name="Glavina del Rio T."/>
            <person name="Dalin E."/>
            <person name="Tice H."/>
            <person name="Bruce D."/>
            <person name="Goodwin L."/>
            <person name="Pitluck S."/>
            <person name="Sims D."/>
            <person name="Brettin T."/>
            <person name="Detter J.C."/>
            <person name="Han C."/>
            <person name="Larimer F."/>
            <person name="Land M."/>
            <person name="Hauser L."/>
            <person name="Kyrpides N."/>
            <person name="Ovchinnikova G."/>
            <person name="Stolz J."/>
        </authorList>
    </citation>
    <scope>NUCLEOTIDE SEQUENCE [LARGE SCALE GENOMIC DNA]</scope>
    <source>
        <strain evidence="13">MLS10</strain>
    </source>
</reference>
<keyword evidence="5 12" id="KW-0808">Transferase</keyword>
<dbReference type="InterPro" id="IPR053378">
    <property type="entry name" value="Prenyl_diphosphate_synthase"/>
</dbReference>
<evidence type="ECO:0000256" key="12">
    <source>
        <dbReference type="RuleBase" id="RU004466"/>
    </source>
</evidence>
<dbReference type="NCBIfam" id="NF045485">
    <property type="entry name" value="FPPsyn"/>
    <property type="match status" value="1"/>
</dbReference>
<dbReference type="RefSeq" id="WP_013173192.1">
    <property type="nucleotide sequence ID" value="NC_014219.1"/>
</dbReference>
<evidence type="ECO:0000256" key="9">
    <source>
        <dbReference type="ARBA" id="ARBA00032380"/>
    </source>
</evidence>
<dbReference type="Pfam" id="PF00348">
    <property type="entry name" value="polyprenyl_synt"/>
    <property type="match status" value="1"/>
</dbReference>
<proteinExistence type="inferred from homology"/>
<dbReference type="FunFam" id="1.10.600.10:FF:000001">
    <property type="entry name" value="Geranylgeranyl diphosphate synthase"/>
    <property type="match status" value="1"/>
</dbReference>
<evidence type="ECO:0000256" key="10">
    <source>
        <dbReference type="ARBA" id="ARBA00032873"/>
    </source>
</evidence>
<dbReference type="InterPro" id="IPR008949">
    <property type="entry name" value="Isoprenoid_synthase_dom_sf"/>
</dbReference>
<name>D6XW16_BACIE</name>
<keyword evidence="8" id="KW-0414">Isoprene biosynthesis</keyword>
<dbReference type="GO" id="GO:0016114">
    <property type="term" value="P:terpenoid biosynthetic process"/>
    <property type="evidence" value="ECO:0007669"/>
    <property type="project" value="UniProtKB-ARBA"/>
</dbReference>
<dbReference type="PROSITE" id="PS00723">
    <property type="entry name" value="POLYPRENYL_SYNTHASE_1"/>
    <property type="match status" value="1"/>
</dbReference>
<dbReference type="EC" id="2.5.1.10" evidence="3"/>
<evidence type="ECO:0000256" key="4">
    <source>
        <dbReference type="ARBA" id="ARBA00015100"/>
    </source>
</evidence>
<evidence type="ECO:0000256" key="6">
    <source>
        <dbReference type="ARBA" id="ARBA00022723"/>
    </source>
</evidence>
<dbReference type="KEGG" id="bse:Bsel_2266"/>
<dbReference type="AlphaFoldDB" id="D6XW16"/>
<gene>
    <name evidence="13" type="ordered locus">Bsel_2266</name>
</gene>
<dbReference type="EMBL" id="CP001791">
    <property type="protein sequence ID" value="ADH99770.1"/>
    <property type="molecule type" value="Genomic_DNA"/>
</dbReference>
<dbReference type="STRING" id="439292.Bsel_2266"/>
<dbReference type="HOGENOM" id="CLU_014015_0_1_9"/>
<accession>D6XW16</accession>
<dbReference type="InterPro" id="IPR000092">
    <property type="entry name" value="Polyprenyl_synt"/>
</dbReference>
<evidence type="ECO:0000256" key="3">
    <source>
        <dbReference type="ARBA" id="ARBA00012439"/>
    </source>
</evidence>
<dbReference type="Proteomes" id="UP000000271">
    <property type="component" value="Chromosome"/>
</dbReference>
<keyword evidence="6" id="KW-0479">Metal-binding</keyword>
<dbReference type="CDD" id="cd00685">
    <property type="entry name" value="Trans_IPPS_HT"/>
    <property type="match status" value="1"/>
</dbReference>
<dbReference type="eggNOG" id="COG0142">
    <property type="taxonomic scope" value="Bacteria"/>
</dbReference>
<evidence type="ECO:0000256" key="5">
    <source>
        <dbReference type="ARBA" id="ARBA00022679"/>
    </source>
</evidence>
<keyword evidence="14" id="KW-1185">Reference proteome</keyword>
<comment type="similarity">
    <text evidence="2 12">Belongs to the FPP/GGPP synthase family.</text>
</comment>
<dbReference type="PROSITE" id="PS00444">
    <property type="entry name" value="POLYPRENYL_SYNTHASE_2"/>
    <property type="match status" value="1"/>
</dbReference>
<evidence type="ECO:0000256" key="1">
    <source>
        <dbReference type="ARBA" id="ARBA00001946"/>
    </source>
</evidence>
<dbReference type="SUPFAM" id="SSF48576">
    <property type="entry name" value="Terpenoid synthases"/>
    <property type="match status" value="1"/>
</dbReference>
<evidence type="ECO:0000256" key="11">
    <source>
        <dbReference type="ARBA" id="ARBA00049399"/>
    </source>
</evidence>
<organism evidence="13 14">
    <name type="scientific">Bacillus selenitireducens (strain ATCC 700615 / DSM 15326 / MLS10)</name>
    <dbReference type="NCBI Taxonomy" id="439292"/>
    <lineage>
        <taxon>Bacteria</taxon>
        <taxon>Bacillati</taxon>
        <taxon>Bacillota</taxon>
        <taxon>Bacilli</taxon>
        <taxon>Bacillales</taxon>
        <taxon>Bacillaceae</taxon>
        <taxon>Salisediminibacterium</taxon>
    </lineage>
</organism>
<comment type="cofactor">
    <cofactor evidence="1">
        <name>Mg(2+)</name>
        <dbReference type="ChEBI" id="CHEBI:18420"/>
    </cofactor>
</comment>
<dbReference type="GO" id="GO:0004337">
    <property type="term" value="F:(2E,6E)-farnesyl diphosphate synthase activity"/>
    <property type="evidence" value="ECO:0007669"/>
    <property type="project" value="UniProtKB-EC"/>
</dbReference>
<dbReference type="PANTHER" id="PTHR43281">
    <property type="entry name" value="FARNESYL DIPHOSPHATE SYNTHASE"/>
    <property type="match status" value="1"/>
</dbReference>
<evidence type="ECO:0000256" key="2">
    <source>
        <dbReference type="ARBA" id="ARBA00006706"/>
    </source>
</evidence>
<protein>
    <recommendedName>
        <fullName evidence="4">Farnesyl diphosphate synthase</fullName>
        <ecNumber evidence="3">2.5.1.10</ecNumber>
    </recommendedName>
    <alternativeName>
        <fullName evidence="10">(2E,6E)-farnesyl diphosphate synthase</fullName>
    </alternativeName>
    <alternativeName>
        <fullName evidence="9">Geranyltranstransferase</fullName>
    </alternativeName>
</protein>
<evidence type="ECO:0000256" key="7">
    <source>
        <dbReference type="ARBA" id="ARBA00022842"/>
    </source>
</evidence>
<dbReference type="InterPro" id="IPR033749">
    <property type="entry name" value="Polyprenyl_synt_CS"/>
</dbReference>